<protein>
    <submittedName>
        <fullName evidence="1">Uncharacterized protein</fullName>
    </submittedName>
</protein>
<accession>A0A1P8WLZ7</accession>
<sequence length="38" mass="4401">MSTHSAAHNPIAKRQYANWQTTDQKQFYFAHNPPQIAT</sequence>
<evidence type="ECO:0000313" key="1">
    <source>
        <dbReference type="EMBL" id="APZ95085.1"/>
    </source>
</evidence>
<name>A0A1P8WLZ7_9PLAN</name>
<evidence type="ECO:0000313" key="2">
    <source>
        <dbReference type="Proteomes" id="UP000187735"/>
    </source>
</evidence>
<dbReference type="AlphaFoldDB" id="A0A1P8WLZ7"/>
<proteinExistence type="predicted"/>
<dbReference type="STRING" id="1891926.Fuma_04739"/>
<dbReference type="KEGG" id="fmr:Fuma_04739"/>
<gene>
    <name evidence="1" type="ORF">Fuma_04739</name>
</gene>
<dbReference type="EMBL" id="CP017641">
    <property type="protein sequence ID" value="APZ95085.1"/>
    <property type="molecule type" value="Genomic_DNA"/>
</dbReference>
<reference evidence="1 2" key="1">
    <citation type="journal article" date="2016" name="Front. Microbiol.">
        <title>Fuerstia marisgermanicae gen. nov., sp. nov., an Unusual Member of the Phylum Planctomycetes from the German Wadden Sea.</title>
        <authorList>
            <person name="Kohn T."/>
            <person name="Heuer A."/>
            <person name="Jogler M."/>
            <person name="Vollmers J."/>
            <person name="Boedeker C."/>
            <person name="Bunk B."/>
            <person name="Rast P."/>
            <person name="Borchert D."/>
            <person name="Glockner I."/>
            <person name="Freese H.M."/>
            <person name="Klenk H.P."/>
            <person name="Overmann J."/>
            <person name="Kaster A.K."/>
            <person name="Rohde M."/>
            <person name="Wiegand S."/>
            <person name="Jogler C."/>
        </authorList>
    </citation>
    <scope>NUCLEOTIDE SEQUENCE [LARGE SCALE GENOMIC DNA]</scope>
    <source>
        <strain evidence="1 2">NH11</strain>
    </source>
</reference>
<organism evidence="1 2">
    <name type="scientific">Fuerstiella marisgermanici</name>
    <dbReference type="NCBI Taxonomy" id="1891926"/>
    <lineage>
        <taxon>Bacteria</taxon>
        <taxon>Pseudomonadati</taxon>
        <taxon>Planctomycetota</taxon>
        <taxon>Planctomycetia</taxon>
        <taxon>Planctomycetales</taxon>
        <taxon>Planctomycetaceae</taxon>
        <taxon>Fuerstiella</taxon>
    </lineage>
</organism>
<keyword evidence="2" id="KW-1185">Reference proteome</keyword>
<dbReference type="Proteomes" id="UP000187735">
    <property type="component" value="Chromosome"/>
</dbReference>